<dbReference type="InterPro" id="IPR000719">
    <property type="entry name" value="Prot_kinase_dom"/>
</dbReference>
<accession>A0ABQ7JBW7</accession>
<proteinExistence type="predicted"/>
<reference evidence="2 3" key="1">
    <citation type="journal article" date="2020" name="bioRxiv">
        <title>Metabolic contributions of an alphaproteobacterial endosymbiont in the apicomplexan Cardiosporidium cionae.</title>
        <authorList>
            <person name="Hunter E.S."/>
            <person name="Paight C.J."/>
            <person name="Lane C.E."/>
        </authorList>
    </citation>
    <scope>NUCLEOTIDE SEQUENCE [LARGE SCALE GENOMIC DNA]</scope>
    <source>
        <strain evidence="2">ESH_2018</strain>
    </source>
</reference>
<name>A0ABQ7JBW7_9APIC</name>
<dbReference type="Gene3D" id="3.30.200.20">
    <property type="entry name" value="Phosphorylase Kinase, domain 1"/>
    <property type="match status" value="1"/>
</dbReference>
<evidence type="ECO:0000313" key="3">
    <source>
        <dbReference type="Proteomes" id="UP000823046"/>
    </source>
</evidence>
<gene>
    <name evidence="2" type="ORF">IE077_000267</name>
</gene>
<evidence type="ECO:0000259" key="1">
    <source>
        <dbReference type="PROSITE" id="PS50011"/>
    </source>
</evidence>
<dbReference type="InterPro" id="IPR011009">
    <property type="entry name" value="Kinase-like_dom_sf"/>
</dbReference>
<evidence type="ECO:0000313" key="2">
    <source>
        <dbReference type="EMBL" id="KAF8821503.1"/>
    </source>
</evidence>
<dbReference type="PROSITE" id="PS00108">
    <property type="entry name" value="PROTEIN_KINASE_ST"/>
    <property type="match status" value="1"/>
</dbReference>
<comment type="caution">
    <text evidence="2">The sequence shown here is derived from an EMBL/GenBank/DDBJ whole genome shotgun (WGS) entry which is preliminary data.</text>
</comment>
<dbReference type="PANTHER" id="PTHR24347">
    <property type="entry name" value="SERINE/THREONINE-PROTEIN KINASE"/>
    <property type="match status" value="1"/>
</dbReference>
<dbReference type="PROSITE" id="PS50011">
    <property type="entry name" value="PROTEIN_KINASE_DOM"/>
    <property type="match status" value="1"/>
</dbReference>
<dbReference type="SUPFAM" id="SSF56112">
    <property type="entry name" value="Protein kinase-like (PK-like)"/>
    <property type="match status" value="1"/>
</dbReference>
<keyword evidence="3" id="KW-1185">Reference proteome</keyword>
<dbReference type="Proteomes" id="UP000823046">
    <property type="component" value="Unassembled WGS sequence"/>
</dbReference>
<dbReference type="EMBL" id="JADAQX010000172">
    <property type="protein sequence ID" value="KAF8821503.1"/>
    <property type="molecule type" value="Genomic_DNA"/>
</dbReference>
<sequence length="364" mass="41428">MFAMKCYRKADLLRKRDFKVDRSTGENHISNLLPAVHYEIALFRKMKHPRCIQCHDVIDLPPPDNKLCIVTDFMECGAIMSVSDRQYYLHSSSCCHFSEDVAKCLIKDATEGLHYLHEELHIAHRDIKPQNLLMDSHGRVKIGDFGSAEYMDEHHFVCNTKSIRLSMVHNPSPFVYKKEEEEGTYPFLPPECVRVPPDGTDYKGHDGKAADMWSLGITLWVMLFGILPVDGDGLQLLFESILELKVVLPTCRTISCEAEDFLKRLLDKQVETRMTAAEALSHPWITTVDFSHAETYAQSHNAKDPKVKISSSTEEAPYIDPALVALLLPPFLRIPLGPFPPLLVCRSINESMIQQTVSHFLYKD</sequence>
<protein>
    <recommendedName>
        <fullName evidence="1">Protein kinase domain-containing protein</fullName>
    </recommendedName>
</protein>
<dbReference type="Pfam" id="PF00069">
    <property type="entry name" value="Pkinase"/>
    <property type="match status" value="1"/>
</dbReference>
<organism evidence="2 3">
    <name type="scientific">Cardiosporidium cionae</name>
    <dbReference type="NCBI Taxonomy" id="476202"/>
    <lineage>
        <taxon>Eukaryota</taxon>
        <taxon>Sar</taxon>
        <taxon>Alveolata</taxon>
        <taxon>Apicomplexa</taxon>
        <taxon>Aconoidasida</taxon>
        <taxon>Nephromycida</taxon>
        <taxon>Cardiosporidium</taxon>
    </lineage>
</organism>
<dbReference type="Gene3D" id="1.10.510.10">
    <property type="entry name" value="Transferase(Phosphotransferase) domain 1"/>
    <property type="match status" value="1"/>
</dbReference>
<feature type="domain" description="Protein kinase" evidence="1">
    <location>
        <begin position="1"/>
        <end position="285"/>
    </location>
</feature>
<dbReference type="SMART" id="SM00220">
    <property type="entry name" value="S_TKc"/>
    <property type="match status" value="1"/>
</dbReference>
<dbReference type="InterPro" id="IPR008271">
    <property type="entry name" value="Ser/Thr_kinase_AS"/>
</dbReference>